<accession>A0A4R8CP10</accession>
<dbReference type="InterPro" id="IPR051911">
    <property type="entry name" value="SDR_oxidoreductase"/>
</dbReference>
<protein>
    <submittedName>
        <fullName evidence="1">NAD(P)-dependent dehydrogenase (Short-subunit alcohol dehydrogenase family)</fullName>
    </submittedName>
</protein>
<dbReference type="EMBL" id="SODP01000001">
    <property type="protein sequence ID" value="TDW77880.1"/>
    <property type="molecule type" value="Genomic_DNA"/>
</dbReference>
<dbReference type="InterPro" id="IPR002347">
    <property type="entry name" value="SDR_fam"/>
</dbReference>
<evidence type="ECO:0000313" key="2">
    <source>
        <dbReference type="Proteomes" id="UP000295146"/>
    </source>
</evidence>
<dbReference type="PANTHER" id="PTHR43976">
    <property type="entry name" value="SHORT CHAIN DEHYDROGENASE"/>
    <property type="match status" value="1"/>
</dbReference>
<gene>
    <name evidence="1" type="ORF">EV653_3056</name>
</gene>
<proteinExistence type="predicted"/>
<reference evidence="1 2" key="1">
    <citation type="submission" date="2019-03" db="EMBL/GenBank/DDBJ databases">
        <title>Genomic Encyclopedia of Type Strains, Phase III (KMG-III): the genomes of soil and plant-associated and newly described type strains.</title>
        <authorList>
            <person name="Whitman W."/>
        </authorList>
    </citation>
    <scope>NUCLEOTIDE SEQUENCE [LARGE SCALE GENOMIC DNA]</scope>
    <source>
        <strain evidence="1 2">VKM Ac-2573</strain>
    </source>
</reference>
<organism evidence="1 2">
    <name type="scientific">Kribbella pratensis</name>
    <dbReference type="NCBI Taxonomy" id="2512112"/>
    <lineage>
        <taxon>Bacteria</taxon>
        <taxon>Bacillati</taxon>
        <taxon>Actinomycetota</taxon>
        <taxon>Actinomycetes</taxon>
        <taxon>Propionibacteriales</taxon>
        <taxon>Kribbellaceae</taxon>
        <taxon>Kribbella</taxon>
    </lineage>
</organism>
<comment type="caution">
    <text evidence="1">The sequence shown here is derived from an EMBL/GenBank/DDBJ whole genome shotgun (WGS) entry which is preliminary data.</text>
</comment>
<dbReference type="PANTHER" id="PTHR43976:SF9">
    <property type="entry name" value="OXIDOREDUCTASE"/>
    <property type="match status" value="1"/>
</dbReference>
<name>A0A4R8CP10_9ACTN</name>
<keyword evidence="2" id="KW-1185">Reference proteome</keyword>
<dbReference type="InterPro" id="IPR036291">
    <property type="entry name" value="NAD(P)-bd_dom_sf"/>
</dbReference>
<evidence type="ECO:0000313" key="1">
    <source>
        <dbReference type="EMBL" id="TDW77880.1"/>
    </source>
</evidence>
<sequence>MVSLTVVRPMRSDSILPTLMEQPNSNGEHMSQIVLVTGASSDLGAATATALADSGHTTYAGIGPLAGRFAEPSGDGPRPVQLDMADQRSVSTAVDHILAECGRIDAVVHGVGPVPRGPLESFTPYQLAQIYDAHVLSTQRVNRSVLPQMRERREGLLVWVVPANHDAVGEPYLALYSEAVTMIEHLAASYAQELTEFGIETTIVVLEFLVPEAGPRVRAVYPDDAETVQAYEGRSPGLIHAVDSKLVEHELRSAEVARAAQAIAAVVSSPKGTRPLRFTPGAAPRY</sequence>
<dbReference type="Proteomes" id="UP000295146">
    <property type="component" value="Unassembled WGS sequence"/>
</dbReference>
<dbReference type="Gene3D" id="3.40.50.720">
    <property type="entry name" value="NAD(P)-binding Rossmann-like Domain"/>
    <property type="match status" value="1"/>
</dbReference>
<dbReference type="Pfam" id="PF00106">
    <property type="entry name" value="adh_short"/>
    <property type="match status" value="1"/>
</dbReference>
<dbReference type="AlphaFoldDB" id="A0A4R8CP10"/>
<dbReference type="PRINTS" id="PR00081">
    <property type="entry name" value="GDHRDH"/>
</dbReference>
<dbReference type="SUPFAM" id="SSF51735">
    <property type="entry name" value="NAD(P)-binding Rossmann-fold domains"/>
    <property type="match status" value="1"/>
</dbReference>